<dbReference type="GO" id="GO:0005829">
    <property type="term" value="C:cytosol"/>
    <property type="evidence" value="ECO:0007669"/>
    <property type="project" value="TreeGrafter"/>
</dbReference>
<evidence type="ECO:0000256" key="5">
    <source>
        <dbReference type="ARBA" id="ARBA00022691"/>
    </source>
</evidence>
<name>A0A1W2B1B1_9BURK</name>
<dbReference type="RefSeq" id="WP_084284263.1">
    <property type="nucleotide sequence ID" value="NZ_FWXJ01000011.1"/>
</dbReference>
<dbReference type="Gene3D" id="3.30.1330.30">
    <property type="match status" value="1"/>
</dbReference>
<dbReference type="NCBIfam" id="TIGR00186">
    <property type="entry name" value="rRNA_methyl_3"/>
    <property type="match status" value="1"/>
</dbReference>
<feature type="binding site" evidence="6">
    <location>
        <position position="198"/>
    </location>
    <ligand>
        <name>S-adenosyl-L-methionine</name>
        <dbReference type="ChEBI" id="CHEBI:59789"/>
    </ligand>
</feature>
<dbReference type="CDD" id="cd18103">
    <property type="entry name" value="SpoU-like_RlmB"/>
    <property type="match status" value="1"/>
</dbReference>
<accession>A0A1W2B1B1</accession>
<comment type="similarity">
    <text evidence="6">Belongs to the class IV-like SAM-binding methyltransferase superfamily. RNA methyltransferase TrmH family. RlmB subfamily.</text>
</comment>
<feature type="domain" description="RNA 2-O ribose methyltransferase substrate binding" evidence="7">
    <location>
        <begin position="5"/>
        <end position="82"/>
    </location>
</feature>
<dbReference type="EC" id="2.1.1.185" evidence="6"/>
<evidence type="ECO:0000256" key="1">
    <source>
        <dbReference type="ARBA" id="ARBA00022490"/>
    </source>
</evidence>
<dbReference type="STRING" id="1938817.SAMN06296008_11118"/>
<feature type="binding site" evidence="6">
    <location>
        <position position="218"/>
    </location>
    <ligand>
        <name>S-adenosyl-L-methionine</name>
        <dbReference type="ChEBI" id="CHEBI:59789"/>
    </ligand>
</feature>
<dbReference type="SUPFAM" id="SSF55315">
    <property type="entry name" value="L30e-like"/>
    <property type="match status" value="1"/>
</dbReference>
<dbReference type="GO" id="GO:0070039">
    <property type="term" value="F:rRNA (guanosine-2'-O-)-methyltransferase activity"/>
    <property type="evidence" value="ECO:0007669"/>
    <property type="project" value="UniProtKB-UniRule"/>
</dbReference>
<reference evidence="8 9" key="1">
    <citation type="submission" date="2017-04" db="EMBL/GenBank/DDBJ databases">
        <authorList>
            <person name="Afonso C.L."/>
            <person name="Miller P.J."/>
            <person name="Scott M.A."/>
            <person name="Spackman E."/>
            <person name="Goraichik I."/>
            <person name="Dimitrov K.M."/>
            <person name="Suarez D.L."/>
            <person name="Swayne D.E."/>
        </authorList>
    </citation>
    <scope>NUCLEOTIDE SEQUENCE [LARGE SCALE GENOMIC DNA]</scope>
    <source>
        <strain evidence="8 9">VK13</strain>
    </source>
</reference>
<evidence type="ECO:0000256" key="3">
    <source>
        <dbReference type="ARBA" id="ARBA00022603"/>
    </source>
</evidence>
<dbReference type="InterPro" id="IPR024915">
    <property type="entry name" value="23S_rRNA_MeTrfase_RlmB"/>
</dbReference>
<dbReference type="AlphaFoldDB" id="A0A1W2B1B1"/>
<dbReference type="EMBL" id="FWXJ01000011">
    <property type="protein sequence ID" value="SMC66716.1"/>
    <property type="molecule type" value="Genomic_DNA"/>
</dbReference>
<proteinExistence type="inferred from homology"/>
<evidence type="ECO:0000256" key="6">
    <source>
        <dbReference type="HAMAP-Rule" id="MF_01887"/>
    </source>
</evidence>
<dbReference type="GO" id="GO:0003723">
    <property type="term" value="F:RNA binding"/>
    <property type="evidence" value="ECO:0007669"/>
    <property type="project" value="InterPro"/>
</dbReference>
<evidence type="ECO:0000313" key="9">
    <source>
        <dbReference type="Proteomes" id="UP000192708"/>
    </source>
</evidence>
<keyword evidence="2 6" id="KW-0698">rRNA processing</keyword>
<keyword evidence="1 6" id="KW-0963">Cytoplasm</keyword>
<dbReference type="InterPro" id="IPR004441">
    <property type="entry name" value="rRNA_MeTrfase_TrmH"/>
</dbReference>
<evidence type="ECO:0000256" key="4">
    <source>
        <dbReference type="ARBA" id="ARBA00022679"/>
    </source>
</evidence>
<dbReference type="Pfam" id="PF08032">
    <property type="entry name" value="SpoU_sub_bind"/>
    <property type="match status" value="1"/>
</dbReference>
<comment type="subcellular location">
    <subcellularLocation>
        <location evidence="6">Cytoplasm</location>
    </subcellularLocation>
</comment>
<keyword evidence="5 6" id="KW-0949">S-adenosyl-L-methionine</keyword>
<dbReference type="InterPro" id="IPR029026">
    <property type="entry name" value="tRNA_m1G_MTases_N"/>
</dbReference>
<evidence type="ECO:0000256" key="2">
    <source>
        <dbReference type="ARBA" id="ARBA00022552"/>
    </source>
</evidence>
<gene>
    <name evidence="6" type="primary">rlmB</name>
    <name evidence="8" type="ORF">SAMN06296008_11118</name>
</gene>
<dbReference type="Gene3D" id="3.40.1280.10">
    <property type="match status" value="1"/>
</dbReference>
<keyword evidence="9" id="KW-1185">Reference proteome</keyword>
<dbReference type="InterPro" id="IPR001537">
    <property type="entry name" value="SpoU_MeTrfase"/>
</dbReference>
<dbReference type="FunFam" id="3.40.1280.10:FF:000008">
    <property type="entry name" value="Group 3 RNA methyltransferase TrmH"/>
    <property type="match status" value="1"/>
</dbReference>
<dbReference type="HAMAP" id="MF_01887">
    <property type="entry name" value="23SrRNA_methyltr_B"/>
    <property type="match status" value="1"/>
</dbReference>
<dbReference type="Pfam" id="PF00588">
    <property type="entry name" value="SpoU_methylase"/>
    <property type="match status" value="1"/>
</dbReference>
<organism evidence="8 9">
    <name type="scientific">Polynucleobacter kasalickyi</name>
    <dbReference type="NCBI Taxonomy" id="1938817"/>
    <lineage>
        <taxon>Bacteria</taxon>
        <taxon>Pseudomonadati</taxon>
        <taxon>Pseudomonadota</taxon>
        <taxon>Betaproteobacteria</taxon>
        <taxon>Burkholderiales</taxon>
        <taxon>Burkholderiaceae</taxon>
        <taxon>Polynucleobacter</taxon>
    </lineage>
</organism>
<dbReference type="PANTHER" id="PTHR46429:SF1">
    <property type="entry name" value="23S RRNA (GUANOSINE-2'-O-)-METHYLTRANSFERASE RLMB"/>
    <property type="match status" value="1"/>
</dbReference>
<evidence type="ECO:0000259" key="7">
    <source>
        <dbReference type="SMART" id="SM00967"/>
    </source>
</evidence>
<keyword evidence="4 6" id="KW-0808">Transferase</keyword>
<comment type="catalytic activity">
    <reaction evidence="6">
        <text>guanosine(2251) in 23S rRNA + S-adenosyl-L-methionine = 2'-O-methylguanosine(2251) in 23S rRNA + S-adenosyl-L-homocysteine + H(+)</text>
        <dbReference type="Rhea" id="RHEA:24140"/>
        <dbReference type="Rhea" id="RHEA-COMP:10239"/>
        <dbReference type="Rhea" id="RHEA-COMP:10241"/>
        <dbReference type="ChEBI" id="CHEBI:15378"/>
        <dbReference type="ChEBI" id="CHEBI:57856"/>
        <dbReference type="ChEBI" id="CHEBI:59789"/>
        <dbReference type="ChEBI" id="CHEBI:74269"/>
        <dbReference type="ChEBI" id="CHEBI:74445"/>
        <dbReference type="EC" id="2.1.1.185"/>
    </reaction>
</comment>
<dbReference type="OrthoDB" id="9785673at2"/>
<dbReference type="SMART" id="SM00967">
    <property type="entry name" value="SpoU_sub_bind"/>
    <property type="match status" value="1"/>
</dbReference>
<dbReference type="InterPro" id="IPR013123">
    <property type="entry name" value="SpoU_subst-bd"/>
</dbReference>
<evidence type="ECO:0000313" key="8">
    <source>
        <dbReference type="EMBL" id="SMC66716.1"/>
    </source>
</evidence>
<dbReference type="Proteomes" id="UP000192708">
    <property type="component" value="Unassembled WGS sequence"/>
</dbReference>
<sequence>MSQQILVGFHAVISRIRQAPDSLKTVYYDFSRRDRRMKDFIEVANEILGRKFHQADTARLRQLAGHDRHQGVVAFAEPTSMARTIPELMDSLGNKKALLLILDGVTDPHNLGACLRVADGAGADAIIVPKDRSAQLNATVSKVASGAAETMPFIAVTNLARTMRELQELGVWIIGTAEDAPKTIYEHDLTGSVAIVMGAEGEGMRRLTKETCDELVNIPMSGGVESLNVSVASGVCLYEALRQRLPK</sequence>
<dbReference type="InterPro" id="IPR029028">
    <property type="entry name" value="Alpha/beta_knot_MTases"/>
</dbReference>
<dbReference type="PANTHER" id="PTHR46429">
    <property type="entry name" value="23S RRNA (GUANOSINE-2'-O-)-METHYLTRANSFERASE RLMB"/>
    <property type="match status" value="1"/>
</dbReference>
<dbReference type="InterPro" id="IPR029064">
    <property type="entry name" value="Ribosomal_eL30-like_sf"/>
</dbReference>
<dbReference type="SUPFAM" id="SSF75217">
    <property type="entry name" value="alpha/beta knot"/>
    <property type="match status" value="1"/>
</dbReference>
<feature type="binding site" evidence="6">
    <location>
        <position position="227"/>
    </location>
    <ligand>
        <name>S-adenosyl-L-methionine</name>
        <dbReference type="ChEBI" id="CHEBI:59789"/>
    </ligand>
</feature>
<comment type="function">
    <text evidence="6">Specifically methylates the ribose of guanosine 2251 in 23S rRNA.</text>
</comment>
<protein>
    <recommendedName>
        <fullName evidence="6">23S rRNA (guanosine-2'-O-)-methyltransferase RlmB</fullName>
        <ecNumber evidence="6">2.1.1.185</ecNumber>
    </recommendedName>
    <alternativeName>
        <fullName evidence="6">23S rRNA (guanosine2251 2'-O)-methyltransferase</fullName>
    </alternativeName>
    <alternativeName>
        <fullName evidence="6">23S rRNA Gm2251 2'-O-methyltransferase</fullName>
    </alternativeName>
</protein>
<keyword evidence="3 6" id="KW-0489">Methyltransferase</keyword>